<keyword evidence="6" id="KW-1185">Reference proteome</keyword>
<feature type="domain" description="Gfo/Idh/MocA-like oxidoreductase N-terminal" evidence="3">
    <location>
        <begin position="4"/>
        <end position="120"/>
    </location>
</feature>
<dbReference type="Pfam" id="PF01408">
    <property type="entry name" value="GFO_IDH_MocA"/>
    <property type="match status" value="1"/>
</dbReference>
<dbReference type="InterPro" id="IPR000683">
    <property type="entry name" value="Gfo/Idh/MocA-like_OxRdtase_N"/>
</dbReference>
<sequence length="331" mass="35347">MVTKLALLGAGRIGKVHAKAIAEDKRAKLVAVADAFAEAANAIAAQTGCAVKTIEEIEADKDINAVIICTPTNTHADLIERFAKAGKAIFCEKPIDLDVARAKACLETVRAVGGKVMLGFNRRFDPHFQAVRKEIDKGSIGKVEMVTITSRDPGAPPAEYIKVSGGIFRDMTIHDFDMARFLLGEEIETVQASASVLVDPKIGELGDYDSASLILTTKSGRQAIISNSRRASYGYDQRIEVHGSLGSVSAENQRPVSIEVANKDGYTRPPLHDFFMTRYTAAYAAEISAFIDALENGTPMAPSAEDGLIALALADAAVKSAKDKSAVTVSY</sequence>
<proteinExistence type="inferred from homology"/>
<dbReference type="InterPro" id="IPR004104">
    <property type="entry name" value="Gfo/Idh/MocA-like_OxRdtase_C"/>
</dbReference>
<gene>
    <name evidence="5" type="primary">iolG</name>
    <name evidence="5" type="ORF">FAA97_18800</name>
</gene>
<dbReference type="RefSeq" id="WP_136600105.1">
    <property type="nucleotide sequence ID" value="NZ_STGV01000007.1"/>
</dbReference>
<comment type="caution">
    <text evidence="5">The sequence shown here is derived from an EMBL/GenBank/DDBJ whole genome shotgun (WGS) entry which is preliminary data.</text>
</comment>
<dbReference type="GO" id="GO:0000166">
    <property type="term" value="F:nucleotide binding"/>
    <property type="evidence" value="ECO:0007669"/>
    <property type="project" value="InterPro"/>
</dbReference>
<reference evidence="5 6" key="1">
    <citation type="submission" date="2019-04" db="EMBL/GenBank/DDBJ databases">
        <title>Genome sequence of strain shin9-1.</title>
        <authorList>
            <person name="Gao J."/>
            <person name="Sun J."/>
        </authorList>
    </citation>
    <scope>NUCLEOTIDE SEQUENCE [LARGE SCALE GENOMIC DNA]</scope>
    <source>
        <strain evidence="6">shin9-1</strain>
    </source>
</reference>
<dbReference type="Gene3D" id="3.30.360.10">
    <property type="entry name" value="Dihydrodipicolinate Reductase, domain 2"/>
    <property type="match status" value="1"/>
</dbReference>
<evidence type="ECO:0000259" key="4">
    <source>
        <dbReference type="Pfam" id="PF02894"/>
    </source>
</evidence>
<feature type="domain" description="Gfo/Idh/MocA-like oxidoreductase C-terminal" evidence="4">
    <location>
        <begin position="132"/>
        <end position="329"/>
    </location>
</feature>
<evidence type="ECO:0000256" key="1">
    <source>
        <dbReference type="ARBA" id="ARBA00010928"/>
    </source>
</evidence>
<keyword evidence="2 5" id="KW-0560">Oxidoreductase</keyword>
<dbReference type="EMBL" id="STGV01000007">
    <property type="protein sequence ID" value="THV20644.1"/>
    <property type="molecule type" value="Genomic_DNA"/>
</dbReference>
<dbReference type="OrthoDB" id="9792935at2"/>
<evidence type="ECO:0000313" key="5">
    <source>
        <dbReference type="EMBL" id="THV20644.1"/>
    </source>
</evidence>
<dbReference type="PANTHER" id="PTHR42840">
    <property type="entry name" value="NAD(P)-BINDING ROSSMANN-FOLD SUPERFAMILY PROTEIN-RELATED"/>
    <property type="match status" value="1"/>
</dbReference>
<dbReference type="PANTHER" id="PTHR42840:SF3">
    <property type="entry name" value="BINDING ROSSMANN FOLD OXIDOREDUCTASE, PUTATIVE (AFU_ORTHOLOGUE AFUA_2G10240)-RELATED"/>
    <property type="match status" value="1"/>
</dbReference>
<dbReference type="Pfam" id="PF02894">
    <property type="entry name" value="GFO_IDH_MocA_C"/>
    <property type="match status" value="1"/>
</dbReference>
<dbReference type="InterPro" id="IPR030827">
    <property type="entry name" value="Myo_inos_IolG"/>
</dbReference>
<dbReference type="EC" id="1.1.1.18" evidence="5"/>
<dbReference type="Gene3D" id="3.40.50.720">
    <property type="entry name" value="NAD(P)-binding Rossmann-like Domain"/>
    <property type="match status" value="1"/>
</dbReference>
<evidence type="ECO:0000259" key="3">
    <source>
        <dbReference type="Pfam" id="PF01408"/>
    </source>
</evidence>
<evidence type="ECO:0000313" key="6">
    <source>
        <dbReference type="Proteomes" id="UP000308828"/>
    </source>
</evidence>
<protein>
    <submittedName>
        <fullName evidence="5">Inositol 2-dehydrogenase</fullName>
        <ecNumber evidence="5">1.1.1.18</ecNumber>
    </submittedName>
</protein>
<dbReference type="GO" id="GO:0050112">
    <property type="term" value="F:inositol 2-dehydrogenase (NAD+) activity"/>
    <property type="evidence" value="ECO:0007669"/>
    <property type="project" value="UniProtKB-EC"/>
</dbReference>
<dbReference type="SUPFAM" id="SSF51735">
    <property type="entry name" value="NAD(P)-binding Rossmann-fold domains"/>
    <property type="match status" value="1"/>
</dbReference>
<name>A0A4S8NZH1_9HYPH</name>
<accession>A0A4S8NZH1</accession>
<comment type="similarity">
    <text evidence="1">Belongs to the Gfo/Idh/MocA family.</text>
</comment>
<dbReference type="InterPro" id="IPR036291">
    <property type="entry name" value="NAD(P)-bd_dom_sf"/>
</dbReference>
<dbReference type="SUPFAM" id="SSF55347">
    <property type="entry name" value="Glyceraldehyde-3-phosphate dehydrogenase-like, C-terminal domain"/>
    <property type="match status" value="1"/>
</dbReference>
<dbReference type="Proteomes" id="UP000308828">
    <property type="component" value="Unassembled WGS sequence"/>
</dbReference>
<dbReference type="NCBIfam" id="TIGR04380">
    <property type="entry name" value="myo_inos_iolG"/>
    <property type="match status" value="1"/>
</dbReference>
<dbReference type="AlphaFoldDB" id="A0A4S8NZH1"/>
<evidence type="ECO:0000256" key="2">
    <source>
        <dbReference type="ARBA" id="ARBA00023002"/>
    </source>
</evidence>
<organism evidence="5 6">
    <name type="scientific">Peteryoungia ipomoeae</name>
    <dbReference type="NCBI Taxonomy" id="1210932"/>
    <lineage>
        <taxon>Bacteria</taxon>
        <taxon>Pseudomonadati</taxon>
        <taxon>Pseudomonadota</taxon>
        <taxon>Alphaproteobacteria</taxon>
        <taxon>Hyphomicrobiales</taxon>
        <taxon>Rhizobiaceae</taxon>
        <taxon>Peteryoungia</taxon>
    </lineage>
</organism>